<keyword evidence="5" id="KW-0233">DNA recombination</keyword>
<dbReference type="InterPro" id="IPR008490">
    <property type="entry name" value="Transposase_InsH_N"/>
</dbReference>
<dbReference type="NCBIfam" id="NF033581">
    <property type="entry name" value="transpos_IS5_4"/>
    <property type="match status" value="1"/>
</dbReference>
<proteinExistence type="inferred from homology"/>
<evidence type="ECO:0008006" key="10">
    <source>
        <dbReference type="Google" id="ProtNLM"/>
    </source>
</evidence>
<evidence type="ECO:0000313" key="8">
    <source>
        <dbReference type="EMBL" id="EJZ50154.1"/>
    </source>
</evidence>
<evidence type="ECO:0000256" key="1">
    <source>
        <dbReference type="ARBA" id="ARBA00003544"/>
    </source>
</evidence>
<protein>
    <recommendedName>
        <fullName evidence="10">Transposase IS4-like domain-containing protein</fullName>
    </recommendedName>
</protein>
<dbReference type="RefSeq" id="WP_002642607.1">
    <property type="nucleotide sequence ID" value="NZ_CP019448.1"/>
</dbReference>
<dbReference type="GO" id="GO:0004803">
    <property type="term" value="F:transposase activity"/>
    <property type="evidence" value="ECO:0007669"/>
    <property type="project" value="InterPro"/>
</dbReference>
<dbReference type="Pfam" id="PF05598">
    <property type="entry name" value="DUF772"/>
    <property type="match status" value="1"/>
</dbReference>
<organism evidence="8 9">
    <name type="scientific">Simonsiella muelleri ATCC 29453</name>
    <dbReference type="NCBI Taxonomy" id="641147"/>
    <lineage>
        <taxon>Bacteria</taxon>
        <taxon>Pseudomonadati</taxon>
        <taxon>Pseudomonadota</taxon>
        <taxon>Betaproteobacteria</taxon>
        <taxon>Neisseriales</taxon>
        <taxon>Neisseriaceae</taxon>
        <taxon>Simonsiella</taxon>
    </lineage>
</organism>
<dbReference type="KEGG" id="smur:BWP33_06425"/>
<dbReference type="PANTHER" id="PTHR35604">
    <property type="entry name" value="TRANSPOSASE INSH FOR INSERTION SEQUENCE ELEMENT IS5A-RELATED"/>
    <property type="match status" value="1"/>
</dbReference>
<sequence>MSSFFYHTAQTLLNQYTDRFPLLKITQLLDWQAIEQTLANHKVNYVCDNGGRPAYPLLPMFRAILLGQWHSLSDPELECSLVTRYWLIKEGLADELYQQINQQLAHNQLKVEKAQTAIVDATIIQTAGGKLKKSIEINENEEVIQTPASKDKDARWTIKSKHWYLGYKLHARTDEEGFHVTLANASDVNNLETVLDKVEQGVKVYADKGYDSQSNREFLDKNQLVDGIMRKAHRKKPLMREDIERNKELAKIRYRVEQSFAILHRIFRCKRASYFGLEKVKGQMGLKVICLNLLKAANKLRLVAPIAA</sequence>
<dbReference type="GO" id="GO:0003677">
    <property type="term" value="F:DNA binding"/>
    <property type="evidence" value="ECO:0007669"/>
    <property type="project" value="UniProtKB-KW"/>
</dbReference>
<accession>U6Q2T7</accession>
<dbReference type="STRING" id="641147.HMPREF9021_02590"/>
<dbReference type="EMBL" id="ADCY02000050">
    <property type="protein sequence ID" value="EJZ50154.1"/>
    <property type="molecule type" value="Genomic_DNA"/>
</dbReference>
<reference evidence="8 9" key="2">
    <citation type="submission" date="2011-10" db="EMBL/GenBank/DDBJ databases">
        <title>The Genome Sequence of Simonsiella muelleri ATCC 29453.</title>
        <authorList>
            <consortium name="The Broad Institute Genome Sequencing Platform"/>
            <consortium name="The Broad Institute Genome Sequencing Center for Infectious Disease"/>
            <person name="Earl A."/>
            <person name="Ward D."/>
            <person name="Feldgarden M."/>
            <person name="Gevers D."/>
            <person name="Izard J."/>
            <person name="Baranova O.V."/>
            <person name="Blanton J.M."/>
            <person name="Tanner A.C."/>
            <person name="Dewhirst F."/>
            <person name="Young S.K."/>
            <person name="Zeng Q."/>
            <person name="Gargeya S."/>
            <person name="Fitzgerald M."/>
            <person name="Haas B."/>
            <person name="Abouelleil A."/>
            <person name="Alvarado L."/>
            <person name="Arachchi H.M."/>
            <person name="Berlin A."/>
            <person name="Brown A."/>
            <person name="Chapman S.B."/>
            <person name="Chen Z."/>
            <person name="Dunbar C."/>
            <person name="Freedman E."/>
            <person name="Gearin G."/>
            <person name="Goldberg J."/>
            <person name="Griggs A."/>
            <person name="Gujja S."/>
            <person name="Heiman D."/>
            <person name="Howarth C."/>
            <person name="Larson L."/>
            <person name="Lui A."/>
            <person name="MacDonald P.J.P."/>
            <person name="Montmayeur A."/>
            <person name="Murphy C."/>
            <person name="Neiman D."/>
            <person name="Pearson M."/>
            <person name="Priest M."/>
            <person name="Roberts A."/>
            <person name="Saif S."/>
            <person name="Shea T."/>
            <person name="Shenoy N."/>
            <person name="Sisk P."/>
            <person name="Stolte C."/>
            <person name="Sykes S."/>
            <person name="Wortman J."/>
            <person name="Nusbaum C."/>
            <person name="Birren B."/>
        </authorList>
    </citation>
    <scope>NUCLEOTIDE SEQUENCE [LARGE SCALE GENOMIC DNA]</scope>
    <source>
        <strain evidence="8 9">ATCC 29453</strain>
    </source>
</reference>
<dbReference type="InterPro" id="IPR002559">
    <property type="entry name" value="Transposase_11"/>
</dbReference>
<evidence type="ECO:0000313" key="9">
    <source>
        <dbReference type="Proteomes" id="UP000017813"/>
    </source>
</evidence>
<dbReference type="OrthoDB" id="8606860at2"/>
<evidence type="ECO:0000259" key="6">
    <source>
        <dbReference type="Pfam" id="PF01609"/>
    </source>
</evidence>
<comment type="function">
    <text evidence="1">Involved in the transposition of the insertion sequence IS5.</text>
</comment>
<comment type="similarity">
    <text evidence="2">Belongs to the transposase 11 family.</text>
</comment>
<evidence type="ECO:0000256" key="2">
    <source>
        <dbReference type="ARBA" id="ARBA00010075"/>
    </source>
</evidence>
<gene>
    <name evidence="8" type="ORF">HMPREF9021_02590</name>
</gene>
<dbReference type="HOGENOM" id="CLU_049873_2_0_4"/>
<reference evidence="8 9" key="1">
    <citation type="submission" date="2010-03" db="EMBL/GenBank/DDBJ databases">
        <authorList>
            <consortium name="The Broad Institute Genome Sequencing Platform"/>
            <person name="Ward D."/>
            <person name="Earl A."/>
            <person name="Feldgarden M."/>
            <person name="Gevers D."/>
            <person name="Young S."/>
            <person name="Zeng Q."/>
            <person name="Koehrsen M."/>
            <person name="Alvarado L."/>
            <person name="Berlin A.M."/>
            <person name="Borenstein D."/>
            <person name="Chapman S.B."/>
            <person name="Chen Z."/>
            <person name="Engels R."/>
            <person name="Freedman E."/>
            <person name="Gellesch M."/>
            <person name="Goldberg J."/>
            <person name="Griggs A."/>
            <person name="Gujja S."/>
            <person name="Heilman E.R."/>
            <person name="Heiman D.I."/>
            <person name="Hepburn T.A."/>
            <person name="Howarth C."/>
            <person name="Jen D."/>
            <person name="Larson L."/>
            <person name="Mehta T."/>
            <person name="Park D."/>
            <person name="Pearson M."/>
            <person name="Richards J."/>
            <person name="Roberts A."/>
            <person name="Saif S."/>
            <person name="Shea T.D."/>
            <person name="Shenoy N."/>
            <person name="Sisk P."/>
            <person name="Stolte C."/>
            <person name="Sykes S.N."/>
            <person name="Walk T."/>
            <person name="White J."/>
            <person name="Yandava C."/>
            <person name="Izard J."/>
            <person name="Baranova O.V."/>
            <person name="Blanton J.M."/>
            <person name="Tanner A.C."/>
            <person name="Dewhirst F."/>
            <person name="Haas B."/>
            <person name="Nusbaum C."/>
            <person name="Birren B."/>
        </authorList>
    </citation>
    <scope>NUCLEOTIDE SEQUENCE [LARGE SCALE GENOMIC DNA]</scope>
    <source>
        <strain evidence="8 9">ATCC 29453</strain>
    </source>
</reference>
<dbReference type="eggNOG" id="COG3039">
    <property type="taxonomic scope" value="Bacteria"/>
</dbReference>
<keyword evidence="3" id="KW-0815">Transposition</keyword>
<evidence type="ECO:0000256" key="5">
    <source>
        <dbReference type="ARBA" id="ARBA00023172"/>
    </source>
</evidence>
<dbReference type="InterPro" id="IPR047959">
    <property type="entry name" value="Transpos_IS5"/>
</dbReference>
<name>U6Q2T7_9NEIS</name>
<dbReference type="AlphaFoldDB" id="U6Q2T7"/>
<evidence type="ECO:0000259" key="7">
    <source>
        <dbReference type="Pfam" id="PF05598"/>
    </source>
</evidence>
<evidence type="ECO:0000256" key="3">
    <source>
        <dbReference type="ARBA" id="ARBA00022578"/>
    </source>
</evidence>
<dbReference type="PANTHER" id="PTHR35604:SF2">
    <property type="entry name" value="TRANSPOSASE INSH FOR INSERTION SEQUENCE ELEMENT IS5A-RELATED"/>
    <property type="match status" value="1"/>
</dbReference>
<feature type="domain" description="Transposase IS4-like" evidence="6">
    <location>
        <begin position="115"/>
        <end position="293"/>
    </location>
</feature>
<feature type="domain" description="Transposase InsH N-terminal" evidence="7">
    <location>
        <begin position="19"/>
        <end position="82"/>
    </location>
</feature>
<keyword evidence="4" id="KW-0238">DNA-binding</keyword>
<dbReference type="Proteomes" id="UP000017813">
    <property type="component" value="Unassembled WGS sequence"/>
</dbReference>
<comment type="caution">
    <text evidence="8">The sequence shown here is derived from an EMBL/GenBank/DDBJ whole genome shotgun (WGS) entry which is preliminary data.</text>
</comment>
<evidence type="ECO:0000256" key="4">
    <source>
        <dbReference type="ARBA" id="ARBA00023125"/>
    </source>
</evidence>
<keyword evidence="9" id="KW-1185">Reference proteome</keyword>
<dbReference type="Pfam" id="PF01609">
    <property type="entry name" value="DDE_Tnp_1"/>
    <property type="match status" value="1"/>
</dbReference>
<dbReference type="GO" id="GO:0006313">
    <property type="term" value="P:DNA transposition"/>
    <property type="evidence" value="ECO:0007669"/>
    <property type="project" value="InterPro"/>
</dbReference>